<evidence type="ECO:0000313" key="1">
    <source>
        <dbReference type="EMBL" id="AIR96678.1"/>
    </source>
</evidence>
<dbReference type="STRING" id="1907.SGLAU_03250"/>
<dbReference type="EMBL" id="CP009438">
    <property type="protein sequence ID" value="AIR96678.1"/>
    <property type="molecule type" value="Genomic_DNA"/>
</dbReference>
<organism evidence="1 2">
    <name type="scientific">Streptomyces glaucescens</name>
    <dbReference type="NCBI Taxonomy" id="1907"/>
    <lineage>
        <taxon>Bacteria</taxon>
        <taxon>Bacillati</taxon>
        <taxon>Actinomycetota</taxon>
        <taxon>Actinomycetes</taxon>
        <taxon>Kitasatosporales</taxon>
        <taxon>Streptomycetaceae</taxon>
        <taxon>Streptomyces</taxon>
    </lineage>
</organism>
<evidence type="ECO:0000313" key="2">
    <source>
        <dbReference type="Proteomes" id="UP000029482"/>
    </source>
</evidence>
<keyword evidence="2" id="KW-1185">Reference proteome</keyword>
<dbReference type="AlphaFoldDB" id="A0A089X0V2"/>
<protein>
    <submittedName>
        <fullName evidence="1">Uncharacterized protein</fullName>
    </submittedName>
</protein>
<dbReference type="KEGG" id="sgu:SGLAU_03250"/>
<dbReference type="HOGENOM" id="CLU_2481958_0_0_11"/>
<name>A0A089X0V2_STRGA</name>
<dbReference type="eggNOG" id="COG2226">
    <property type="taxonomic scope" value="Bacteria"/>
</dbReference>
<gene>
    <name evidence="1" type="ORF">SGLAU_03250</name>
</gene>
<sequence>MLRPGGRFAFPLVAPPRPGSRICWTRLGFDAVMRVRDAVRRPPFVMYCRTFGLGRVRREPERAGFAVELPACRRPGTGGTGALGSGR</sequence>
<reference evidence="2" key="1">
    <citation type="journal article" date="2015" name="J. Biotechnol.">
        <title>Complete genome sequence of the actinobacterium Streptomyces glaucescens GLA.O (DSM 40922) consisting of a linear chromosome and one linear plasmid.</title>
        <authorList>
            <person name="Ortseifen V."/>
            <person name="Winkler A."/>
            <person name="Albersmeier A."/>
            <person name="Wendler S."/>
            <person name="Puhler A."/>
            <person name="Kalinowski J."/>
            <person name="Ruckert C."/>
        </authorList>
    </citation>
    <scope>NUCLEOTIDE SEQUENCE [LARGE SCALE GENOMIC DNA]</scope>
    <source>
        <strain evidence="2">DSM 40922 / GLA O</strain>
    </source>
</reference>
<proteinExistence type="predicted"/>
<dbReference type="Proteomes" id="UP000029482">
    <property type="component" value="Chromosome"/>
</dbReference>
<accession>A0A089X0V2</accession>